<dbReference type="GeneID" id="18504751"/>
<dbReference type="OrthoDB" id="23481at10239"/>
<dbReference type="EMBL" id="KF156338">
    <property type="protein sequence ID" value="AHB80589.1"/>
    <property type="molecule type" value="Genomic_DNA"/>
</dbReference>
<dbReference type="KEGG" id="vg:18504751"/>
<dbReference type="RefSeq" id="YP_009008309.1">
    <property type="nucleotide sequence ID" value="NC_023587.1"/>
</dbReference>
<name>V5UU10_9CAUD</name>
<evidence type="ECO:0000313" key="1">
    <source>
        <dbReference type="EMBL" id="AHB80589.1"/>
    </source>
</evidence>
<keyword evidence="2" id="KW-1185">Reference proteome</keyword>
<sequence length="115" mass="12685">MSVKSQVQAAEEALRQALINALAEGDEDCLSELFTQYQAVSNLNKKVNDIVKFAFDDNYSFDLSSPYLNKPGKDLDIMDNLIDFPINAAGPVSLGNSMWSEDVITFGDADKSRDD</sequence>
<gene>
    <name evidence="1" type="ORF">S-MbCM7_175</name>
</gene>
<protein>
    <submittedName>
        <fullName evidence="1">Uncharacterized protein</fullName>
    </submittedName>
</protein>
<reference evidence="1 2" key="1">
    <citation type="journal article" date="2014" name="Nature">
        <title>Viral tagging reveals discrete populations in Synechococcus viral genome sequence space.</title>
        <authorList>
            <person name="Deng L."/>
            <person name="Ignacio Espinoza J.C."/>
            <person name="Gregory A.C."/>
            <person name="Poulos B.T."/>
            <person name="Weitz J.S."/>
            <person name="Hugenholtz P."/>
            <person name="Sullivan M.B."/>
        </authorList>
    </citation>
    <scope>NUCLEOTIDE SEQUENCE [LARGE SCALE GENOMIC DNA]</scope>
</reference>
<evidence type="ECO:0000313" key="2">
    <source>
        <dbReference type="Proteomes" id="UP000018808"/>
    </source>
</evidence>
<proteinExistence type="predicted"/>
<organism evidence="1 2">
    <name type="scientific">Synechococcus phage ACG-2014h</name>
    <dbReference type="NCBI Taxonomy" id="1340810"/>
    <lineage>
        <taxon>Viruses</taxon>
        <taxon>Duplodnaviria</taxon>
        <taxon>Heunggongvirae</taxon>
        <taxon>Uroviricota</taxon>
        <taxon>Caudoviricetes</taxon>
        <taxon>Pantevenvirales</taxon>
        <taxon>Kyanoviridae</taxon>
        <taxon>Sedonavirus</taxon>
        <taxon>Sedonavirus tusconh</taxon>
    </lineage>
</organism>
<dbReference type="Proteomes" id="UP000018808">
    <property type="component" value="Segment"/>
</dbReference>
<accession>V5UU10</accession>